<comment type="similarity">
    <text evidence="1">Belongs to the short-chain dehydrogenases/reductases (SDR) family.</text>
</comment>
<reference evidence="3 4" key="1">
    <citation type="submission" date="2015-02" db="EMBL/GenBank/DDBJ databases">
        <title>Draft genome sequences of ten Microbacterium spp. with emphasis on heavy metal contaminated environments.</title>
        <authorList>
            <person name="Corretto E."/>
        </authorList>
    </citation>
    <scope>NUCLEOTIDE SEQUENCE [LARGE SCALE GENOMIC DNA]</scope>
    <source>
        <strain evidence="3 4">DSM 12966</strain>
    </source>
</reference>
<dbReference type="PRINTS" id="PR00081">
    <property type="entry name" value="GDHRDH"/>
</dbReference>
<dbReference type="EC" id="1.1.1.100" evidence="3"/>
<dbReference type="RefSeq" id="WP_045253443.1">
    <property type="nucleotide sequence ID" value="NZ_CP031425.1"/>
</dbReference>
<protein>
    <submittedName>
        <fullName evidence="3">3-oxoacyl-[acyl-carrier-protein] reductase FabG</fullName>
        <ecNumber evidence="3">1.1.1.100</ecNumber>
    </submittedName>
</protein>
<dbReference type="InterPro" id="IPR036291">
    <property type="entry name" value="NAD(P)-bd_dom_sf"/>
</dbReference>
<dbReference type="Pfam" id="PF13561">
    <property type="entry name" value="adh_short_C2"/>
    <property type="match status" value="1"/>
</dbReference>
<dbReference type="EMBL" id="JYIU01000035">
    <property type="protein sequence ID" value="KJL23707.1"/>
    <property type="molecule type" value="Genomic_DNA"/>
</dbReference>
<dbReference type="SUPFAM" id="SSF51735">
    <property type="entry name" value="NAD(P)-binding Rossmann-fold domains"/>
    <property type="match status" value="1"/>
</dbReference>
<keyword evidence="4" id="KW-1185">Reference proteome</keyword>
<dbReference type="KEGG" id="mfol:DXT68_04040"/>
<dbReference type="PROSITE" id="PS00061">
    <property type="entry name" value="ADH_SHORT"/>
    <property type="match status" value="1"/>
</dbReference>
<organism evidence="3 4">
    <name type="scientific">Microbacterium foliorum</name>
    <dbReference type="NCBI Taxonomy" id="104336"/>
    <lineage>
        <taxon>Bacteria</taxon>
        <taxon>Bacillati</taxon>
        <taxon>Actinomycetota</taxon>
        <taxon>Actinomycetes</taxon>
        <taxon>Micrococcales</taxon>
        <taxon>Microbacteriaceae</taxon>
        <taxon>Microbacterium</taxon>
    </lineage>
</organism>
<dbReference type="PANTHER" id="PTHR43639">
    <property type="entry name" value="OXIDOREDUCTASE, SHORT-CHAIN DEHYDROGENASE/REDUCTASE FAMILY (AFU_ORTHOLOGUE AFUA_5G02870)"/>
    <property type="match status" value="1"/>
</dbReference>
<dbReference type="Proteomes" id="UP000033572">
    <property type="component" value="Unassembled WGS sequence"/>
</dbReference>
<evidence type="ECO:0000256" key="1">
    <source>
        <dbReference type="ARBA" id="ARBA00006484"/>
    </source>
</evidence>
<dbReference type="InterPro" id="IPR020904">
    <property type="entry name" value="Sc_DH/Rdtase_CS"/>
</dbReference>
<dbReference type="Gene3D" id="3.40.50.720">
    <property type="entry name" value="NAD(P)-binding Rossmann-like Domain"/>
    <property type="match status" value="1"/>
</dbReference>
<dbReference type="InterPro" id="IPR002347">
    <property type="entry name" value="SDR_fam"/>
</dbReference>
<accession>A0A0F0KS36</accession>
<gene>
    <name evidence="3" type="primary">fabG_6</name>
    <name evidence="3" type="ORF">RN50_01047</name>
</gene>
<dbReference type="PATRIC" id="fig|104336.4.peg.1072"/>
<dbReference type="CDD" id="cd05233">
    <property type="entry name" value="SDR_c"/>
    <property type="match status" value="1"/>
</dbReference>
<comment type="caution">
    <text evidence="3">The sequence shown here is derived from an EMBL/GenBank/DDBJ whole genome shotgun (WGS) entry which is preliminary data.</text>
</comment>
<sequence length="261" mass="26814">MTHGLAVVTGASGGIGAEIARVLSADGYYIVGQYRRGKERATKLEAALAGSHTGGEMIEADLSSDAGLVQLVDAVRTRASESGLQVGALVNNAARMLGPSFADATPYEFDDFVAINTKAPFFLAQHLSRIMIAGSSIVNISSASAHIASASDIVYAMTKAALESLTRNMAGALAPAGIRVNAVMPGFTDNGHPAFSDDTAVSYMSSLSMLGGVAAPSAVADAVSFLVSERAIRTTGAVLDVSGGMSLHPRPERQGSVRDLL</sequence>
<dbReference type="GO" id="GO:0004316">
    <property type="term" value="F:3-oxoacyl-[acyl-carrier-protein] reductase (NADPH) activity"/>
    <property type="evidence" value="ECO:0007669"/>
    <property type="project" value="UniProtKB-EC"/>
</dbReference>
<evidence type="ECO:0000313" key="4">
    <source>
        <dbReference type="Proteomes" id="UP000033572"/>
    </source>
</evidence>
<dbReference type="PANTHER" id="PTHR43639:SF1">
    <property type="entry name" value="SHORT-CHAIN DEHYDROGENASE_REDUCTASE FAMILY PROTEIN"/>
    <property type="match status" value="1"/>
</dbReference>
<dbReference type="AlphaFoldDB" id="A0A0F0KS36"/>
<name>A0A0F0KS36_9MICO</name>
<evidence type="ECO:0000313" key="3">
    <source>
        <dbReference type="EMBL" id="KJL23707.1"/>
    </source>
</evidence>
<dbReference type="PRINTS" id="PR00080">
    <property type="entry name" value="SDRFAMILY"/>
</dbReference>
<proteinExistence type="inferred from homology"/>
<dbReference type="GeneID" id="94443551"/>
<evidence type="ECO:0000256" key="2">
    <source>
        <dbReference type="ARBA" id="ARBA00023002"/>
    </source>
</evidence>
<keyword evidence="2 3" id="KW-0560">Oxidoreductase</keyword>